<organism evidence="2 3">
    <name type="scientific">Prorocentrum cordatum</name>
    <dbReference type="NCBI Taxonomy" id="2364126"/>
    <lineage>
        <taxon>Eukaryota</taxon>
        <taxon>Sar</taxon>
        <taxon>Alveolata</taxon>
        <taxon>Dinophyceae</taxon>
        <taxon>Prorocentrales</taxon>
        <taxon>Prorocentraceae</taxon>
        <taxon>Prorocentrum</taxon>
    </lineage>
</organism>
<evidence type="ECO:0000313" key="3">
    <source>
        <dbReference type="Proteomes" id="UP001189429"/>
    </source>
</evidence>
<name>A0ABN9VKK1_9DINO</name>
<evidence type="ECO:0000256" key="1">
    <source>
        <dbReference type="SAM" id="Phobius"/>
    </source>
</evidence>
<protein>
    <submittedName>
        <fullName evidence="2">Uncharacterized protein</fullName>
    </submittedName>
</protein>
<dbReference type="Proteomes" id="UP001189429">
    <property type="component" value="Unassembled WGS sequence"/>
</dbReference>
<proteinExistence type="predicted"/>
<evidence type="ECO:0000313" key="2">
    <source>
        <dbReference type="EMBL" id="CAK0873813.1"/>
    </source>
</evidence>
<gene>
    <name evidence="2" type="ORF">PCOR1329_LOCUS58913</name>
</gene>
<keyword evidence="1" id="KW-1133">Transmembrane helix</keyword>
<feature type="transmembrane region" description="Helical" evidence="1">
    <location>
        <begin position="96"/>
        <end position="121"/>
    </location>
</feature>
<keyword evidence="3" id="KW-1185">Reference proteome</keyword>
<reference evidence="2" key="1">
    <citation type="submission" date="2023-10" db="EMBL/GenBank/DDBJ databases">
        <authorList>
            <person name="Chen Y."/>
            <person name="Shah S."/>
            <person name="Dougan E. K."/>
            <person name="Thang M."/>
            <person name="Chan C."/>
        </authorList>
    </citation>
    <scope>NUCLEOTIDE SEQUENCE [LARGE SCALE GENOMIC DNA]</scope>
</reference>
<accession>A0ABN9VKK1</accession>
<comment type="caution">
    <text evidence="2">The sequence shown here is derived from an EMBL/GenBank/DDBJ whole genome shotgun (WGS) entry which is preliminary data.</text>
</comment>
<sequence>MAEDGTWSLRSREGTELRQDSAGAMKATFGCHPQTGWRPATYSADSCWGPTPHTSCGPEDASREVVVRSAADPYVAAEELTDSSLDFGLSPHSKRVYGLTILALGVFFLMPPGIVVCEWLYKRRRRRAAKEDRVPLGSARGTWYDSRDASIAGIYGHSRV</sequence>
<keyword evidence="1" id="KW-0472">Membrane</keyword>
<dbReference type="EMBL" id="CAUYUJ010017326">
    <property type="protein sequence ID" value="CAK0873813.1"/>
    <property type="molecule type" value="Genomic_DNA"/>
</dbReference>
<keyword evidence="1" id="KW-0812">Transmembrane</keyword>